<dbReference type="GO" id="GO:1990961">
    <property type="term" value="P:xenobiotic detoxification by transmembrane export across the plasma membrane"/>
    <property type="evidence" value="ECO:0007669"/>
    <property type="project" value="InterPro"/>
</dbReference>
<reference evidence="11 12" key="2">
    <citation type="submission" date="2013-04" db="EMBL/GenBank/DDBJ databases">
        <title>The Genome Sequence of Bilophila wadsworthia 3_1_6.</title>
        <authorList>
            <consortium name="The Broad Institute Genomics Platform"/>
            <person name="Earl A."/>
            <person name="Ward D."/>
            <person name="Feldgarden M."/>
            <person name="Gevers D."/>
            <person name="Sibley C."/>
            <person name="Strauss J."/>
            <person name="Allen-Vercoe E."/>
            <person name="Walker B."/>
            <person name="Young S."/>
            <person name="Zeng Q."/>
            <person name="Gargeya S."/>
            <person name="Fitzgerald M."/>
            <person name="Haas B."/>
            <person name="Abouelleil A."/>
            <person name="Allen A.W."/>
            <person name="Alvarado L."/>
            <person name="Arachchi H.M."/>
            <person name="Berlin A.M."/>
            <person name="Chapman S.B."/>
            <person name="Gainer-Dewar J."/>
            <person name="Goldberg J."/>
            <person name="Griggs A."/>
            <person name="Gujja S."/>
            <person name="Hansen M."/>
            <person name="Howarth C."/>
            <person name="Imamovic A."/>
            <person name="Ireland A."/>
            <person name="Larimer J."/>
            <person name="McCowan C."/>
            <person name="Murphy C."/>
            <person name="Pearson M."/>
            <person name="Poon T.W."/>
            <person name="Priest M."/>
            <person name="Roberts A."/>
            <person name="Saif S."/>
            <person name="Shea T."/>
            <person name="Sisk P."/>
            <person name="Sykes S."/>
            <person name="Wortman J."/>
            <person name="Nusbaum C."/>
            <person name="Birren B."/>
        </authorList>
    </citation>
    <scope>NUCLEOTIDE SEQUENCE [LARGE SCALE GENOMIC DNA]</scope>
    <source>
        <strain evidence="11 12">3_1_6</strain>
    </source>
</reference>
<dbReference type="EMBL" id="ADCP02000001">
    <property type="protein sequence ID" value="EFV42962.1"/>
    <property type="molecule type" value="Genomic_DNA"/>
</dbReference>
<dbReference type="RefSeq" id="WP_005029682.1">
    <property type="nucleotide sequence ID" value="NZ_KE150238.1"/>
</dbReference>
<evidence type="ECO:0000256" key="2">
    <source>
        <dbReference type="ARBA" id="ARBA00009477"/>
    </source>
</evidence>
<feature type="coiled-coil region" evidence="5">
    <location>
        <begin position="143"/>
        <end position="170"/>
    </location>
</feature>
<evidence type="ECO:0000313" key="12">
    <source>
        <dbReference type="Proteomes" id="UP000006034"/>
    </source>
</evidence>
<comment type="subcellular location">
    <subcellularLocation>
        <location evidence="1">Cell envelope</location>
    </subcellularLocation>
</comment>
<dbReference type="PANTHER" id="PTHR30469">
    <property type="entry name" value="MULTIDRUG RESISTANCE PROTEIN MDTA"/>
    <property type="match status" value="1"/>
</dbReference>
<name>E5YAF0_BILW3</name>
<dbReference type="Gene3D" id="2.40.420.20">
    <property type="match status" value="1"/>
</dbReference>
<keyword evidence="12" id="KW-1185">Reference proteome</keyword>
<evidence type="ECO:0000256" key="3">
    <source>
        <dbReference type="ARBA" id="ARBA00022448"/>
    </source>
</evidence>
<feature type="domain" description="Multidrug resistance protein MdtA-like alpha-helical hairpin" evidence="8">
    <location>
        <begin position="105"/>
        <end position="181"/>
    </location>
</feature>
<reference evidence="11 12" key="1">
    <citation type="submission" date="2010-10" db="EMBL/GenBank/DDBJ databases">
        <authorList>
            <consortium name="The Broad Institute Genome Sequencing Platform"/>
            <person name="Ward D."/>
            <person name="Earl A."/>
            <person name="Feldgarden M."/>
            <person name="Young S.K."/>
            <person name="Gargeya S."/>
            <person name="Zeng Q."/>
            <person name="Alvarado L."/>
            <person name="Berlin A."/>
            <person name="Bochicchio J."/>
            <person name="Chapman S.B."/>
            <person name="Chen Z."/>
            <person name="Freedman E."/>
            <person name="Gellesch M."/>
            <person name="Goldberg J."/>
            <person name="Griggs A."/>
            <person name="Gujja S."/>
            <person name="Heilman E."/>
            <person name="Heiman D."/>
            <person name="Howarth C."/>
            <person name="Mehta T."/>
            <person name="Neiman D."/>
            <person name="Pearson M."/>
            <person name="Roberts A."/>
            <person name="Saif S."/>
            <person name="Shea T."/>
            <person name="Shenoy N."/>
            <person name="Sisk P."/>
            <person name="Stolte C."/>
            <person name="Sykes S."/>
            <person name="White J."/>
            <person name="Yandava C."/>
            <person name="Allen-Vercoe E."/>
            <person name="Sibley C."/>
            <person name="Ambrose C.E."/>
            <person name="Strauss J."/>
            <person name="Daigneault M."/>
            <person name="Haas B."/>
            <person name="Nusbaum C."/>
            <person name="Birren B."/>
        </authorList>
    </citation>
    <scope>NUCLEOTIDE SEQUENCE [LARGE SCALE GENOMIC DNA]</scope>
    <source>
        <strain evidence="11 12">3_1_6</strain>
    </source>
</reference>
<dbReference type="SUPFAM" id="SSF111369">
    <property type="entry name" value="HlyD-like secretion proteins"/>
    <property type="match status" value="1"/>
</dbReference>
<dbReference type="GO" id="GO:0019898">
    <property type="term" value="C:extrinsic component of membrane"/>
    <property type="evidence" value="ECO:0007669"/>
    <property type="project" value="InterPro"/>
</dbReference>
<dbReference type="Gene3D" id="2.40.30.170">
    <property type="match status" value="1"/>
</dbReference>
<dbReference type="AlphaFoldDB" id="E5YAF0"/>
<feature type="signal peptide" evidence="7">
    <location>
        <begin position="1"/>
        <end position="18"/>
    </location>
</feature>
<evidence type="ECO:0000313" key="11">
    <source>
        <dbReference type="EMBL" id="EFV42962.1"/>
    </source>
</evidence>
<dbReference type="InterPro" id="IPR006143">
    <property type="entry name" value="RND_pump_MFP"/>
</dbReference>
<feature type="region of interest" description="Disordered" evidence="6">
    <location>
        <begin position="270"/>
        <end position="290"/>
    </location>
</feature>
<organism evidence="11 12">
    <name type="scientific">Bilophila wadsworthia (strain 3_1_6)</name>
    <dbReference type="NCBI Taxonomy" id="563192"/>
    <lineage>
        <taxon>Bacteria</taxon>
        <taxon>Pseudomonadati</taxon>
        <taxon>Thermodesulfobacteriota</taxon>
        <taxon>Desulfovibrionia</taxon>
        <taxon>Desulfovibrionales</taxon>
        <taxon>Desulfovibrionaceae</taxon>
        <taxon>Bilophila</taxon>
    </lineage>
</organism>
<dbReference type="Gene3D" id="6.10.140.1990">
    <property type="match status" value="1"/>
</dbReference>
<evidence type="ECO:0000259" key="10">
    <source>
        <dbReference type="Pfam" id="PF25967"/>
    </source>
</evidence>
<comment type="caution">
    <text evidence="11">The sequence shown here is derived from an EMBL/GenBank/DDBJ whole genome shotgun (WGS) entry which is preliminary data.</text>
</comment>
<dbReference type="InterPro" id="IPR030190">
    <property type="entry name" value="MacA_alpha-hairpin_sf"/>
</dbReference>
<dbReference type="GO" id="GO:1990195">
    <property type="term" value="C:macrolide transmembrane transporter complex"/>
    <property type="evidence" value="ECO:0007669"/>
    <property type="project" value="InterPro"/>
</dbReference>
<dbReference type="Proteomes" id="UP000006034">
    <property type="component" value="Unassembled WGS sequence"/>
</dbReference>
<dbReference type="GeneID" id="78084442"/>
<evidence type="ECO:0000256" key="6">
    <source>
        <dbReference type="SAM" id="MobiDB-lite"/>
    </source>
</evidence>
<evidence type="ECO:0000259" key="8">
    <source>
        <dbReference type="Pfam" id="PF25876"/>
    </source>
</evidence>
<feature type="chain" id="PRO_5003203338" evidence="7">
    <location>
        <begin position="19"/>
        <end position="402"/>
    </location>
</feature>
<dbReference type="Pfam" id="PF25876">
    <property type="entry name" value="HH_MFP_RND"/>
    <property type="match status" value="1"/>
</dbReference>
<dbReference type="InterPro" id="IPR058624">
    <property type="entry name" value="MdtA-like_HH"/>
</dbReference>
<dbReference type="Pfam" id="PF25917">
    <property type="entry name" value="BSH_RND"/>
    <property type="match status" value="1"/>
</dbReference>
<dbReference type="GO" id="GO:0015562">
    <property type="term" value="F:efflux transmembrane transporter activity"/>
    <property type="evidence" value="ECO:0007669"/>
    <property type="project" value="TreeGrafter"/>
</dbReference>
<dbReference type="NCBIfam" id="TIGR01730">
    <property type="entry name" value="RND_mfp"/>
    <property type="match status" value="1"/>
</dbReference>
<feature type="domain" description="Multidrug resistance protein MdtA-like C-terminal permuted SH3" evidence="10">
    <location>
        <begin position="325"/>
        <end position="383"/>
    </location>
</feature>
<keyword evidence="3" id="KW-0813">Transport</keyword>
<dbReference type="GO" id="GO:0030313">
    <property type="term" value="C:cell envelope"/>
    <property type="evidence" value="ECO:0007669"/>
    <property type="project" value="UniProtKB-SubCell"/>
</dbReference>
<dbReference type="GO" id="GO:1990281">
    <property type="term" value="C:efflux pump complex"/>
    <property type="evidence" value="ECO:0007669"/>
    <property type="project" value="TreeGrafter"/>
</dbReference>
<protein>
    <submittedName>
        <fullName evidence="11">Efflux transporter, RND family, MFP subunit</fullName>
    </submittedName>
</protein>
<dbReference type="InterPro" id="IPR058627">
    <property type="entry name" value="MdtA-like_C"/>
</dbReference>
<evidence type="ECO:0000256" key="7">
    <source>
        <dbReference type="SAM" id="SignalP"/>
    </source>
</evidence>
<dbReference type="InterPro" id="IPR058625">
    <property type="entry name" value="MdtA-like_BSH"/>
</dbReference>
<accession>E5YAF0</accession>
<dbReference type="HOGENOM" id="CLU_018816_14_1_7"/>
<dbReference type="Gene3D" id="2.40.50.100">
    <property type="match status" value="1"/>
</dbReference>
<gene>
    <name evidence="11" type="ORF">HMPREF0179_03171</name>
</gene>
<dbReference type="eggNOG" id="COG0845">
    <property type="taxonomic scope" value="Bacteria"/>
</dbReference>
<comment type="similarity">
    <text evidence="2">Belongs to the membrane fusion protein (MFP) (TC 8.A.1) family.</text>
</comment>
<proteinExistence type="inferred from homology"/>
<dbReference type="PANTHER" id="PTHR30469:SF33">
    <property type="entry name" value="SLR1207 PROTEIN"/>
    <property type="match status" value="1"/>
</dbReference>
<feature type="domain" description="Multidrug resistance protein MdtA-like barrel-sandwich hybrid" evidence="9">
    <location>
        <begin position="59"/>
        <end position="212"/>
    </location>
</feature>
<keyword evidence="7" id="KW-0732">Signal</keyword>
<dbReference type="STRING" id="563192.HMPREF0179_03171"/>
<dbReference type="Pfam" id="PF25967">
    <property type="entry name" value="RND-MFP_C"/>
    <property type="match status" value="1"/>
</dbReference>
<evidence type="ECO:0000256" key="1">
    <source>
        <dbReference type="ARBA" id="ARBA00004196"/>
    </source>
</evidence>
<sequence length="402" mass="43178">MKKKLFLIAALAVAAAVAAWYVLRMDQGDGMAYLTEPVTIGNITRTVNATGEVGAVQLVSVGAQVGGQIKKLHVVLGQDVKKGDLIAEIDSVPQLNQLETDKARLQSYESQLAAKKVALKIAKTKYDREMQLKKRDAASKESLEDAENAYALAKAEVTELESQIRQARIAVNTDEVNLGYTRITAPLDGTIVSVPVDEGQTVNANQTTPTIVQIADLDKMEIKIEISEGDITAVKPGMPITYTILSNPETEYKATLTSIDPGLTTLTDGSYKTTSSTGSSASSSSSSSSNNAVYYYGKALIDNKEGPLRIGMTTQNVITVADVKDALLVPVIAVQSRNGKKFVRVLGPGDKPERREVTTGIADGIHIQILSGLKEGDAVITAQVTQQERDAQVQQRHRGPRL</sequence>
<dbReference type="OrthoDB" id="9784484at2"/>
<evidence type="ECO:0000259" key="9">
    <source>
        <dbReference type="Pfam" id="PF25917"/>
    </source>
</evidence>
<evidence type="ECO:0000256" key="5">
    <source>
        <dbReference type="SAM" id="Coils"/>
    </source>
</evidence>
<keyword evidence="4 5" id="KW-0175">Coiled coil</keyword>
<feature type="compositionally biased region" description="Low complexity" evidence="6">
    <location>
        <begin position="273"/>
        <end position="289"/>
    </location>
</feature>
<evidence type="ECO:0000256" key="4">
    <source>
        <dbReference type="ARBA" id="ARBA00023054"/>
    </source>
</evidence>